<dbReference type="EMBL" id="BPLR01015817">
    <property type="protein sequence ID" value="GIY78914.1"/>
    <property type="molecule type" value="Genomic_DNA"/>
</dbReference>
<keyword evidence="7" id="KW-1185">Reference proteome</keyword>
<sequence>MGTLFLLLVLAGSSLALPFGQNGKQRNSFDAVSTLFSFDFNPSQVNLVRDFEKKIFYRTNLMTPNVNLIGSSRNEEIEFVYSIKYWNNNNLHLRYEEEISGNAFNVHFKKDPMQNPDLFGGDMLGIDPNDKNVIPGFQLRWTGAVVPYEIDASLEQHRAKILEAMKDYEDKTCVEFKQRTYQKDYIKLFSGQGCYSHVGMIGGQQPVSLGPGCIFKGTIVHELGHAIGFYHEQNRSDRDDFLIIYWDNIRPDQFTKLERHRNSLLDTFDYTSVMLYGNTAFSKDNKSNTMVAKTGVRLFETYDKPGLSASDVKRVRKMYWCDEEWMKKEKQRKN</sequence>
<dbReference type="PANTHER" id="PTHR10127:SF883">
    <property type="entry name" value="ZINC METALLOPROTEINASE NAS-8"/>
    <property type="match status" value="1"/>
</dbReference>
<dbReference type="Pfam" id="PF01400">
    <property type="entry name" value="Astacin"/>
    <property type="match status" value="1"/>
</dbReference>
<evidence type="ECO:0000256" key="2">
    <source>
        <dbReference type="ARBA" id="ARBA00025529"/>
    </source>
</evidence>
<dbReference type="InterPro" id="IPR006026">
    <property type="entry name" value="Peptidase_Metallo"/>
</dbReference>
<keyword evidence="4" id="KW-0732">Signal</keyword>
<dbReference type="Proteomes" id="UP001054945">
    <property type="component" value="Unassembled WGS sequence"/>
</dbReference>
<comment type="caution">
    <text evidence="6">The sequence shown here is derived from an EMBL/GenBank/DDBJ whole genome shotgun (WGS) entry which is preliminary data.</text>
</comment>
<dbReference type="PROSITE" id="PS51864">
    <property type="entry name" value="ASTACIN"/>
    <property type="match status" value="1"/>
</dbReference>
<dbReference type="SMART" id="SM00235">
    <property type="entry name" value="ZnMc"/>
    <property type="match status" value="1"/>
</dbReference>
<dbReference type="CDD" id="cd04280">
    <property type="entry name" value="ZnMc_astacin_like"/>
    <property type="match status" value="1"/>
</dbReference>
<feature type="signal peptide" evidence="4">
    <location>
        <begin position="1"/>
        <end position="16"/>
    </location>
</feature>
<dbReference type="SUPFAM" id="SSF55486">
    <property type="entry name" value="Metalloproteases ('zincins'), catalytic domain"/>
    <property type="match status" value="1"/>
</dbReference>
<evidence type="ECO:0000259" key="5">
    <source>
        <dbReference type="PROSITE" id="PS51864"/>
    </source>
</evidence>
<comment type="caution">
    <text evidence="3">Lacks conserved residue(s) required for the propagation of feature annotation.</text>
</comment>
<dbReference type="EC" id="3.4.24.-" evidence="4"/>
<protein>
    <recommendedName>
        <fullName evidence="4">Metalloendopeptidase</fullName>
        <ecNumber evidence="4">3.4.24.-</ecNumber>
    </recommendedName>
</protein>
<dbReference type="InterPro" id="IPR034035">
    <property type="entry name" value="Astacin-like_dom"/>
</dbReference>
<comment type="subunit">
    <text evidence="1">Monomer.</text>
</comment>
<feature type="binding site" evidence="3">
    <location>
        <position position="231"/>
    </location>
    <ligand>
        <name>Zn(2+)</name>
        <dbReference type="ChEBI" id="CHEBI:29105"/>
        <note>catalytic</note>
    </ligand>
</feature>
<dbReference type="GO" id="GO:0006508">
    <property type="term" value="P:proteolysis"/>
    <property type="evidence" value="ECO:0007669"/>
    <property type="project" value="UniProtKB-KW"/>
</dbReference>
<evidence type="ECO:0000313" key="6">
    <source>
        <dbReference type="EMBL" id="GIY78914.1"/>
    </source>
</evidence>
<dbReference type="PANTHER" id="PTHR10127">
    <property type="entry name" value="DISCOIDIN, CUB, EGF, LAMININ , AND ZINC METALLOPROTEASE DOMAIN CONTAINING"/>
    <property type="match status" value="1"/>
</dbReference>
<feature type="domain" description="Peptidase M12A" evidence="5">
    <location>
        <begin position="132"/>
        <end position="322"/>
    </location>
</feature>
<evidence type="ECO:0000313" key="7">
    <source>
        <dbReference type="Proteomes" id="UP001054945"/>
    </source>
</evidence>
<feature type="binding site" evidence="3">
    <location>
        <position position="225"/>
    </location>
    <ligand>
        <name>Zn(2+)</name>
        <dbReference type="ChEBI" id="CHEBI:29105"/>
        <note>catalytic</note>
    </ligand>
</feature>
<evidence type="ECO:0000256" key="1">
    <source>
        <dbReference type="ARBA" id="ARBA00011245"/>
    </source>
</evidence>
<dbReference type="Gene3D" id="3.40.390.10">
    <property type="entry name" value="Collagenase (Catalytic Domain)"/>
    <property type="match status" value="1"/>
</dbReference>
<evidence type="ECO:0000256" key="4">
    <source>
        <dbReference type="RuleBase" id="RU361183"/>
    </source>
</evidence>
<feature type="active site" evidence="3">
    <location>
        <position position="222"/>
    </location>
</feature>
<keyword evidence="3 4" id="KW-0482">Metalloprotease</keyword>
<comment type="cofactor">
    <cofactor evidence="3 4">
        <name>Zn(2+)</name>
        <dbReference type="ChEBI" id="CHEBI:29105"/>
    </cofactor>
    <text evidence="3 4">Binds 1 zinc ion per subunit.</text>
</comment>
<dbReference type="GO" id="GO:0008270">
    <property type="term" value="F:zinc ion binding"/>
    <property type="evidence" value="ECO:0007669"/>
    <property type="project" value="UniProtKB-UniRule"/>
</dbReference>
<dbReference type="InterPro" id="IPR001506">
    <property type="entry name" value="Peptidase_M12A"/>
</dbReference>
<evidence type="ECO:0000256" key="3">
    <source>
        <dbReference type="PROSITE-ProRule" id="PRU01211"/>
    </source>
</evidence>
<dbReference type="AlphaFoldDB" id="A0AAV4WAJ8"/>
<reference evidence="6 7" key="1">
    <citation type="submission" date="2021-06" db="EMBL/GenBank/DDBJ databases">
        <title>Caerostris extrusa draft genome.</title>
        <authorList>
            <person name="Kono N."/>
            <person name="Arakawa K."/>
        </authorList>
    </citation>
    <scope>NUCLEOTIDE SEQUENCE [LARGE SCALE GENOMIC DNA]</scope>
</reference>
<keyword evidence="3 4" id="KW-0378">Hydrolase</keyword>
<dbReference type="InterPro" id="IPR024079">
    <property type="entry name" value="MetalloPept_cat_dom_sf"/>
</dbReference>
<proteinExistence type="predicted"/>
<comment type="function">
    <text evidence="2">Zinc metalloprotease. Provoques deadhesion of endothelial cells from cell cultures, and also degradation of fibronectin, fibrinogen and gelatin in vitro. Its role in the venom is not fully understood but it might act as a spreading factor that facilitates diffusion of other venom toxins. Alternatively, it might be involved in the proteolytic processing of other venom toxins or it might play a role in extra-oral digestion of prey.</text>
</comment>
<keyword evidence="3 4" id="KW-0479">Metal-binding</keyword>
<keyword evidence="3 4" id="KW-0862">Zinc</keyword>
<dbReference type="GO" id="GO:0004222">
    <property type="term" value="F:metalloendopeptidase activity"/>
    <property type="evidence" value="ECO:0007669"/>
    <property type="project" value="UniProtKB-UniRule"/>
</dbReference>
<gene>
    <name evidence="6" type="primary">nas-13</name>
    <name evidence="6" type="ORF">CEXT_594981</name>
</gene>
<keyword evidence="3 4" id="KW-0645">Protease</keyword>
<name>A0AAV4WAJ8_CAEEX</name>
<feature type="binding site" evidence="3">
    <location>
        <position position="221"/>
    </location>
    <ligand>
        <name>Zn(2+)</name>
        <dbReference type="ChEBI" id="CHEBI:29105"/>
        <note>catalytic</note>
    </ligand>
</feature>
<dbReference type="PRINTS" id="PR00480">
    <property type="entry name" value="ASTACIN"/>
</dbReference>
<feature type="chain" id="PRO_5043107314" description="Metalloendopeptidase" evidence="4">
    <location>
        <begin position="17"/>
        <end position="334"/>
    </location>
</feature>
<accession>A0AAV4WAJ8</accession>
<organism evidence="6 7">
    <name type="scientific">Caerostris extrusa</name>
    <name type="common">Bark spider</name>
    <name type="synonym">Caerostris bankana</name>
    <dbReference type="NCBI Taxonomy" id="172846"/>
    <lineage>
        <taxon>Eukaryota</taxon>
        <taxon>Metazoa</taxon>
        <taxon>Ecdysozoa</taxon>
        <taxon>Arthropoda</taxon>
        <taxon>Chelicerata</taxon>
        <taxon>Arachnida</taxon>
        <taxon>Araneae</taxon>
        <taxon>Araneomorphae</taxon>
        <taxon>Entelegynae</taxon>
        <taxon>Araneoidea</taxon>
        <taxon>Araneidae</taxon>
        <taxon>Caerostris</taxon>
    </lineage>
</organism>